<keyword evidence="2" id="KW-1185">Reference proteome</keyword>
<dbReference type="EMBL" id="BOVK01000006">
    <property type="protein sequence ID" value="GIQ67702.1"/>
    <property type="molecule type" value="Genomic_DNA"/>
</dbReference>
<organism evidence="1 2">
    <name type="scientific">Xylanibacillus composti</name>
    <dbReference type="NCBI Taxonomy" id="1572762"/>
    <lineage>
        <taxon>Bacteria</taxon>
        <taxon>Bacillati</taxon>
        <taxon>Bacillota</taxon>
        <taxon>Bacilli</taxon>
        <taxon>Bacillales</taxon>
        <taxon>Paenibacillaceae</taxon>
        <taxon>Xylanibacillus</taxon>
    </lineage>
</organism>
<reference evidence="1" key="1">
    <citation type="submission" date="2021-04" db="EMBL/GenBank/DDBJ databases">
        <title>Draft genome sequence of Xylanibacillus composti strain K13.</title>
        <authorList>
            <person name="Uke A."/>
            <person name="Chhe C."/>
            <person name="Baramee S."/>
            <person name="Kosugi A."/>
        </authorList>
    </citation>
    <scope>NUCLEOTIDE SEQUENCE</scope>
    <source>
        <strain evidence="1">K13</strain>
    </source>
</reference>
<accession>A0A8J4M1C6</accession>
<evidence type="ECO:0000313" key="1">
    <source>
        <dbReference type="EMBL" id="GIQ67702.1"/>
    </source>
</evidence>
<dbReference type="Pfam" id="PF14069">
    <property type="entry name" value="SpoVIF"/>
    <property type="match status" value="1"/>
</dbReference>
<name>A0A8J4M1C6_9BACL</name>
<proteinExistence type="predicted"/>
<gene>
    <name evidence="1" type="ORF">XYCOK13_05260</name>
</gene>
<protein>
    <recommendedName>
        <fullName evidence="3">Serine/threonine protein kinase</fullName>
    </recommendedName>
</protein>
<comment type="caution">
    <text evidence="1">The sequence shown here is derived from an EMBL/GenBank/DDBJ whole genome shotgun (WGS) entry which is preliminary data.</text>
</comment>
<evidence type="ECO:0000313" key="2">
    <source>
        <dbReference type="Proteomes" id="UP000677918"/>
    </source>
</evidence>
<dbReference type="Proteomes" id="UP000677918">
    <property type="component" value="Unassembled WGS sequence"/>
</dbReference>
<sequence>MAYTQYGIRPELVEMVKTRLKSPERKEKLKLMVKPLTKKDLQDRATVAKLVGRAAKVLNIAPSSTERERIVSFILDQKIDPKNTLHLIKLWGMFR</sequence>
<dbReference type="InterPro" id="IPR025942">
    <property type="entry name" value="SpoVIF"/>
</dbReference>
<evidence type="ECO:0008006" key="3">
    <source>
        <dbReference type="Google" id="ProtNLM"/>
    </source>
</evidence>
<dbReference type="RefSeq" id="WP_213410335.1">
    <property type="nucleotide sequence ID" value="NZ_BOVK01000006.1"/>
</dbReference>
<dbReference type="AlphaFoldDB" id="A0A8J4M1C6"/>